<dbReference type="InterPro" id="IPR016064">
    <property type="entry name" value="NAD/diacylglycerol_kinase_sf"/>
</dbReference>
<dbReference type="AlphaFoldDB" id="I4EDT9"/>
<evidence type="ECO:0000256" key="7">
    <source>
        <dbReference type="ARBA" id="ARBA00022840"/>
    </source>
</evidence>
<dbReference type="InterPro" id="IPR050187">
    <property type="entry name" value="Lipid_Phosphate_FormReg"/>
</dbReference>
<dbReference type="InterPro" id="IPR001206">
    <property type="entry name" value="Diacylglycerol_kinase_cat_dom"/>
</dbReference>
<feature type="domain" description="DAGKc" evidence="12">
    <location>
        <begin position="10"/>
        <end position="144"/>
    </location>
</feature>
<keyword evidence="9" id="KW-0443">Lipid metabolism</keyword>
<keyword evidence="11" id="KW-1208">Phospholipid metabolism</keyword>
<evidence type="ECO:0000313" key="14">
    <source>
        <dbReference type="Proteomes" id="UP000004221"/>
    </source>
</evidence>
<dbReference type="GO" id="GO:0005524">
    <property type="term" value="F:ATP binding"/>
    <property type="evidence" value="ECO:0007669"/>
    <property type="project" value="UniProtKB-KW"/>
</dbReference>
<evidence type="ECO:0000256" key="2">
    <source>
        <dbReference type="ARBA" id="ARBA00022516"/>
    </source>
</evidence>
<comment type="cofactor">
    <cofactor evidence="1">
        <name>Mg(2+)</name>
        <dbReference type="ChEBI" id="CHEBI:18420"/>
    </cofactor>
</comment>
<dbReference type="Proteomes" id="UP000004221">
    <property type="component" value="Unassembled WGS sequence"/>
</dbReference>
<dbReference type="GO" id="GO:0005886">
    <property type="term" value="C:plasma membrane"/>
    <property type="evidence" value="ECO:0007669"/>
    <property type="project" value="TreeGrafter"/>
</dbReference>
<dbReference type="Pfam" id="PF00781">
    <property type="entry name" value="DAGK_cat"/>
    <property type="match status" value="1"/>
</dbReference>
<dbReference type="NCBIfam" id="TIGR00147">
    <property type="entry name" value="YegS/Rv2252/BmrU family lipid kinase"/>
    <property type="match status" value="1"/>
</dbReference>
<evidence type="ECO:0000259" key="12">
    <source>
        <dbReference type="PROSITE" id="PS50146"/>
    </source>
</evidence>
<organism evidence="13 14">
    <name type="scientific">Nitrolancea hollandica Lb</name>
    <dbReference type="NCBI Taxonomy" id="1129897"/>
    <lineage>
        <taxon>Bacteria</taxon>
        <taxon>Pseudomonadati</taxon>
        <taxon>Thermomicrobiota</taxon>
        <taxon>Thermomicrobia</taxon>
        <taxon>Sphaerobacterales</taxon>
        <taxon>Sphaerobacterineae</taxon>
        <taxon>Sphaerobacteraceae</taxon>
        <taxon>Nitrolancea</taxon>
    </lineage>
</organism>
<gene>
    <name evidence="13" type="ORF">NITHO_160008</name>
</gene>
<evidence type="ECO:0000256" key="6">
    <source>
        <dbReference type="ARBA" id="ARBA00022777"/>
    </source>
</evidence>
<proteinExistence type="predicted"/>
<dbReference type="GO" id="GO:0008654">
    <property type="term" value="P:phospholipid biosynthetic process"/>
    <property type="evidence" value="ECO:0007669"/>
    <property type="project" value="UniProtKB-KW"/>
</dbReference>
<evidence type="ECO:0000256" key="1">
    <source>
        <dbReference type="ARBA" id="ARBA00001946"/>
    </source>
</evidence>
<keyword evidence="5" id="KW-0547">Nucleotide-binding</keyword>
<keyword evidence="7" id="KW-0067">ATP-binding</keyword>
<dbReference type="InterPro" id="IPR017438">
    <property type="entry name" value="ATP-NAD_kinase_N"/>
</dbReference>
<dbReference type="GO" id="GO:0046872">
    <property type="term" value="F:metal ion binding"/>
    <property type="evidence" value="ECO:0007669"/>
    <property type="project" value="UniProtKB-KW"/>
</dbReference>
<keyword evidence="4" id="KW-0479">Metal-binding</keyword>
<dbReference type="InterPro" id="IPR045540">
    <property type="entry name" value="YegS/DAGK_C"/>
</dbReference>
<evidence type="ECO:0000256" key="8">
    <source>
        <dbReference type="ARBA" id="ARBA00022842"/>
    </source>
</evidence>
<evidence type="ECO:0000256" key="9">
    <source>
        <dbReference type="ARBA" id="ARBA00023098"/>
    </source>
</evidence>
<dbReference type="GO" id="GO:0016301">
    <property type="term" value="F:kinase activity"/>
    <property type="evidence" value="ECO:0007669"/>
    <property type="project" value="UniProtKB-KW"/>
</dbReference>
<keyword evidence="2" id="KW-0444">Lipid biosynthesis</keyword>
<reference evidence="13 14" key="1">
    <citation type="journal article" date="2012" name="ISME J.">
        <title>Nitrification expanded: discovery, physiology and genomics of a nitrite-oxidizing bacterium from the phylum Chloroflexi.</title>
        <authorList>
            <person name="Sorokin D.Y."/>
            <person name="Lucker S."/>
            <person name="Vejmelkova D."/>
            <person name="Kostrikina N.A."/>
            <person name="Kleerebezem R."/>
            <person name="Rijpstra W.I."/>
            <person name="Damste J.S."/>
            <person name="Le Paslier D."/>
            <person name="Muyzer G."/>
            <person name="Wagner M."/>
            <person name="van Loosdrecht M.C."/>
            <person name="Daims H."/>
        </authorList>
    </citation>
    <scope>NUCLEOTIDE SEQUENCE [LARGE SCALE GENOMIC DNA]</scope>
    <source>
        <strain evidence="14">none</strain>
    </source>
</reference>
<dbReference type="PANTHER" id="PTHR12358">
    <property type="entry name" value="SPHINGOSINE KINASE"/>
    <property type="match status" value="1"/>
</dbReference>
<dbReference type="PANTHER" id="PTHR12358:SF106">
    <property type="entry name" value="LIPID KINASE YEGS"/>
    <property type="match status" value="1"/>
</dbReference>
<evidence type="ECO:0000256" key="11">
    <source>
        <dbReference type="ARBA" id="ARBA00023264"/>
    </source>
</evidence>
<keyword evidence="3" id="KW-0808">Transferase</keyword>
<evidence type="ECO:0000313" key="13">
    <source>
        <dbReference type="EMBL" id="CCF82851.1"/>
    </source>
</evidence>
<comment type="caution">
    <text evidence="13">The sequence shown here is derived from an EMBL/GenBank/DDBJ whole genome shotgun (WGS) entry which is preliminary data.</text>
</comment>
<evidence type="ECO:0000256" key="5">
    <source>
        <dbReference type="ARBA" id="ARBA00022741"/>
    </source>
</evidence>
<dbReference type="Gene3D" id="2.60.200.40">
    <property type="match status" value="1"/>
</dbReference>
<dbReference type="SMART" id="SM00046">
    <property type="entry name" value="DAGKc"/>
    <property type="match status" value="1"/>
</dbReference>
<dbReference type="SUPFAM" id="SSF111331">
    <property type="entry name" value="NAD kinase/diacylglycerol kinase-like"/>
    <property type="match status" value="1"/>
</dbReference>
<sequence length="321" mass="34339">MVNRMSAAGNTPQRVRVIVNPSAGQKPFLSSKPPTVDEIEQRLRDVRLAFELVVPESADDTALAAREAVAGGYGLVIAAGGDGTAAIVATELIGSDTTLGILPLGSVMNIARMLNIPRDVGKAIKLLTSGIPRRIDVGQANGIYFFEAVSIGINAELIEAFDAFERGEIRSALHAINRIRSYEPVSLSLAIDGHTIETNAMVVAVHNGPYVGTLLTVDPKAQLDDHRLDVQIFRNFSKWGLVQYFASAAIDRHFHHPRISRLSGKKILVESSVPMAVRADINDAGMTPVDIRSVPRALNVITGSTVIPAGRHLSAIDAAFG</sequence>
<dbReference type="Pfam" id="PF19279">
    <property type="entry name" value="YegS_C"/>
    <property type="match status" value="1"/>
</dbReference>
<keyword evidence="10" id="KW-0594">Phospholipid biosynthesis</keyword>
<evidence type="ECO:0000256" key="4">
    <source>
        <dbReference type="ARBA" id="ARBA00022723"/>
    </source>
</evidence>
<name>I4EDT9_9BACT</name>
<keyword evidence="8" id="KW-0460">Magnesium</keyword>
<dbReference type="Gene3D" id="3.40.50.10330">
    <property type="entry name" value="Probable inorganic polyphosphate/atp-NAD kinase, domain 1"/>
    <property type="match status" value="1"/>
</dbReference>
<evidence type="ECO:0000256" key="10">
    <source>
        <dbReference type="ARBA" id="ARBA00023209"/>
    </source>
</evidence>
<dbReference type="EMBL" id="CAGS01000068">
    <property type="protein sequence ID" value="CCF82851.1"/>
    <property type="molecule type" value="Genomic_DNA"/>
</dbReference>
<keyword evidence="14" id="KW-1185">Reference proteome</keyword>
<accession>I4EDT9</accession>
<dbReference type="PROSITE" id="PS50146">
    <property type="entry name" value="DAGK"/>
    <property type="match status" value="1"/>
</dbReference>
<keyword evidence="6" id="KW-0418">Kinase</keyword>
<protein>
    <recommendedName>
        <fullName evidence="12">DAGKc domain-containing protein</fullName>
    </recommendedName>
</protein>
<evidence type="ECO:0000256" key="3">
    <source>
        <dbReference type="ARBA" id="ARBA00022679"/>
    </source>
</evidence>
<dbReference type="InterPro" id="IPR005218">
    <property type="entry name" value="Diacylglycerol/lipid_kinase"/>
</dbReference>